<proteinExistence type="predicted"/>
<evidence type="ECO:0000313" key="1">
    <source>
        <dbReference type="EMBL" id="JAG99499.1"/>
    </source>
</evidence>
<dbReference type="EMBL" id="GBXM01109077">
    <property type="protein sequence ID" value="JAG99499.1"/>
    <property type="molecule type" value="Transcribed_RNA"/>
</dbReference>
<reference evidence="1" key="2">
    <citation type="journal article" date="2015" name="Fish Shellfish Immunol.">
        <title>Early steps in the European eel (Anguilla anguilla)-Vibrio vulnificus interaction in the gills: Role of the RtxA13 toxin.</title>
        <authorList>
            <person name="Callol A."/>
            <person name="Pajuelo D."/>
            <person name="Ebbesson L."/>
            <person name="Teles M."/>
            <person name="MacKenzie S."/>
            <person name="Amaro C."/>
        </authorList>
    </citation>
    <scope>NUCLEOTIDE SEQUENCE</scope>
</reference>
<protein>
    <submittedName>
        <fullName evidence="1">Uncharacterized protein</fullName>
    </submittedName>
</protein>
<reference evidence="1" key="1">
    <citation type="submission" date="2014-11" db="EMBL/GenBank/DDBJ databases">
        <authorList>
            <person name="Amaro Gonzalez C."/>
        </authorList>
    </citation>
    <scope>NUCLEOTIDE SEQUENCE</scope>
</reference>
<organism evidence="1">
    <name type="scientific">Anguilla anguilla</name>
    <name type="common">European freshwater eel</name>
    <name type="synonym">Muraena anguilla</name>
    <dbReference type="NCBI Taxonomy" id="7936"/>
    <lineage>
        <taxon>Eukaryota</taxon>
        <taxon>Metazoa</taxon>
        <taxon>Chordata</taxon>
        <taxon>Craniata</taxon>
        <taxon>Vertebrata</taxon>
        <taxon>Euteleostomi</taxon>
        <taxon>Actinopterygii</taxon>
        <taxon>Neopterygii</taxon>
        <taxon>Teleostei</taxon>
        <taxon>Anguilliformes</taxon>
        <taxon>Anguillidae</taxon>
        <taxon>Anguilla</taxon>
    </lineage>
</organism>
<name>A0A0E9P5Z4_ANGAN</name>
<dbReference type="AlphaFoldDB" id="A0A0E9P5Z4"/>
<sequence>MSLCSVVIYHIIIIKKSFKKVFQ</sequence>
<accession>A0A0E9P5Z4</accession>